<evidence type="ECO:0000313" key="2">
    <source>
        <dbReference type="Proteomes" id="UP000095094"/>
    </source>
</evidence>
<protein>
    <submittedName>
        <fullName evidence="1">Molybdenum hydroxylase</fullName>
    </submittedName>
</protein>
<comment type="caution">
    <text evidence="1">The sequence shown here is derived from an EMBL/GenBank/DDBJ whole genome shotgun (WGS) entry which is preliminary data.</text>
</comment>
<dbReference type="Proteomes" id="UP000095094">
    <property type="component" value="Unassembled WGS sequence"/>
</dbReference>
<dbReference type="OrthoDB" id="9815497at2"/>
<keyword evidence="2" id="KW-1185">Reference proteome</keyword>
<evidence type="ECO:0000313" key="1">
    <source>
        <dbReference type="EMBL" id="OEG12364.1"/>
    </source>
</evidence>
<proteinExistence type="predicted"/>
<sequence length="276" mass="29515">MGEISQILSETIVAVRGGGDLATGVIQKLHHAGFKVIVLETAKPLAIRRTVALCNAVFQKEQQVEDLNAVLVNSIEECADCWSKKWLPVLIDEHATCLPLLQPLVLVDAILAKRNIGTQKTMAPITIALGPGFSAPEDVDVVIETMRGHHLGRLYSDGSALANTGIPGEIGGKSAERVIHSPASGQVRHVKDIGAVVQKGELLFYVADQPVYSPLDGVLRGLISDQVECTKGLKCADVDPRSAEEVDYRTISDKARALGGAVLEAVFLVGRQKGLF</sequence>
<dbReference type="RefSeq" id="WP_069664066.1">
    <property type="nucleotide sequence ID" value="NZ_JBHUJJ010000001.1"/>
</dbReference>
<organism evidence="1 2">
    <name type="scientific">Enterococcus termitis</name>
    <dbReference type="NCBI Taxonomy" id="332950"/>
    <lineage>
        <taxon>Bacteria</taxon>
        <taxon>Bacillati</taxon>
        <taxon>Bacillota</taxon>
        <taxon>Bacilli</taxon>
        <taxon>Lactobacillales</taxon>
        <taxon>Enterococcaceae</taxon>
        <taxon>Enterococcus</taxon>
    </lineage>
</organism>
<gene>
    <name evidence="1" type="ORF">BCR25_07445</name>
</gene>
<accession>A0A1E5GI29</accession>
<dbReference type="EMBL" id="MIJY01000034">
    <property type="protein sequence ID" value="OEG12364.1"/>
    <property type="molecule type" value="Genomic_DNA"/>
</dbReference>
<dbReference type="AlphaFoldDB" id="A0A1E5GI29"/>
<dbReference type="NCBIfam" id="TIGR03309">
    <property type="entry name" value="matur_yqeB"/>
    <property type="match status" value="1"/>
</dbReference>
<dbReference type="InterPro" id="IPR017695">
    <property type="entry name" value="Se-dep_Mo_hydrolase_YqeB"/>
</dbReference>
<reference evidence="2" key="1">
    <citation type="submission" date="2016-09" db="EMBL/GenBank/DDBJ databases">
        <authorList>
            <person name="Gulvik C.A."/>
        </authorList>
    </citation>
    <scope>NUCLEOTIDE SEQUENCE [LARGE SCALE GENOMIC DNA]</scope>
    <source>
        <strain evidence="2">LMG 8895</strain>
    </source>
</reference>
<name>A0A1E5GI29_9ENTE</name>